<keyword evidence="4 7" id="KW-0812">Transmembrane</keyword>
<keyword evidence="3 9" id="KW-0808">Transferase</keyword>
<dbReference type="NCBIfam" id="TIGR03025">
    <property type="entry name" value="EPS_sugtrans"/>
    <property type="match status" value="1"/>
</dbReference>
<dbReference type="GO" id="GO:0089702">
    <property type="term" value="F:undecaprenyl-phosphate glucose phosphotransferase activity"/>
    <property type="evidence" value="ECO:0007669"/>
    <property type="project" value="TreeGrafter"/>
</dbReference>
<evidence type="ECO:0000256" key="7">
    <source>
        <dbReference type="SAM" id="Phobius"/>
    </source>
</evidence>
<protein>
    <submittedName>
        <fullName evidence="9">UDP-glucose:undecaprenyl-phosphate glucose-1-phosphate transferase</fullName>
    </submittedName>
</protein>
<comment type="similarity">
    <text evidence="2">Belongs to the bacterial sugar transferase family.</text>
</comment>
<dbReference type="KEGG" id="fam:OYT1_ch1467"/>
<gene>
    <name evidence="9" type="ORF">OYT1_ch1467</name>
</gene>
<organism evidence="9 10">
    <name type="scientific">Ferriphaselus amnicola</name>
    <dbReference type="NCBI Taxonomy" id="1188319"/>
    <lineage>
        <taxon>Bacteria</taxon>
        <taxon>Pseudomonadati</taxon>
        <taxon>Pseudomonadota</taxon>
        <taxon>Betaproteobacteria</taxon>
        <taxon>Nitrosomonadales</taxon>
        <taxon>Gallionellaceae</taxon>
        <taxon>Ferriphaselus</taxon>
    </lineage>
</organism>
<keyword evidence="10" id="KW-1185">Reference proteome</keyword>
<dbReference type="SUPFAM" id="SSF51735">
    <property type="entry name" value="NAD(P)-binding Rossmann-fold domains"/>
    <property type="match status" value="1"/>
</dbReference>
<feature type="transmembrane region" description="Helical" evidence="7">
    <location>
        <begin position="37"/>
        <end position="55"/>
    </location>
</feature>
<feature type="transmembrane region" description="Helical" evidence="7">
    <location>
        <begin position="275"/>
        <end position="296"/>
    </location>
</feature>
<dbReference type="InterPro" id="IPR036291">
    <property type="entry name" value="NAD(P)-bd_dom_sf"/>
</dbReference>
<dbReference type="InterPro" id="IPR017473">
    <property type="entry name" value="Undecaprenyl-P_gluc_Ptfrase"/>
</dbReference>
<reference evidence="9 10" key="1">
    <citation type="submission" date="2018-06" db="EMBL/GenBank/DDBJ databases">
        <title>OYT1 Genome Sequencing.</title>
        <authorList>
            <person name="Kato S."/>
            <person name="Itoh T."/>
            <person name="Ohkuma M."/>
        </authorList>
    </citation>
    <scope>NUCLEOTIDE SEQUENCE [LARGE SCALE GENOMIC DNA]</scope>
    <source>
        <strain evidence="9 10">OYT1</strain>
    </source>
</reference>
<dbReference type="EMBL" id="AP018738">
    <property type="protein sequence ID" value="BBE51021.1"/>
    <property type="molecule type" value="Genomic_DNA"/>
</dbReference>
<dbReference type="Proteomes" id="UP000033070">
    <property type="component" value="Chromosome"/>
</dbReference>
<feature type="transmembrane region" description="Helical" evidence="7">
    <location>
        <begin position="106"/>
        <end position="123"/>
    </location>
</feature>
<evidence type="ECO:0000256" key="2">
    <source>
        <dbReference type="ARBA" id="ARBA00006464"/>
    </source>
</evidence>
<evidence type="ECO:0000256" key="1">
    <source>
        <dbReference type="ARBA" id="ARBA00004141"/>
    </source>
</evidence>
<feature type="domain" description="Bacterial sugar transferase" evidence="8">
    <location>
        <begin position="270"/>
        <end position="453"/>
    </location>
</feature>
<sequence>MLRPYSAEIAGLLRLVDSAVIFAVMGWLVWWEGQSMTEPYLLALTLAISLYLLLGELRGIYGSWRTRSTWSEIKEVLVVWSLAVVGLIVLAFMFKISTDYSRKLVGQWSVIVPIIIGGIRWVVRTQAYFARRRGLNTRTLAFVGAGNTAKKMATQFAAASWMGIRVAGVYDDRHVSRLALNKLSLIGSTTQMLKDAHEGRLDYVYITLPMYAEKRIIELVDALADTTASVYVVPDSFVFDLKNASWAEVAGMPVVSIYESPFYGIDGTWKRAEDLLIGGLITLLILPLLTLIAVGVKFTSAGPVLFKQRRYGLNGELVEVWKFRSMTVCDDGDTVVQAKRGDARITPFGAFLRRTSLDELPQFINVLQGRMSIVGPRPHAVAHNEEYRRLIHGYMLRHKVKPGITGWAQVNGWRGETDTLDKMQKRIDYDLEYIRNWSIGVDLKIILMTVFKGFVGKNVY</sequence>
<dbReference type="Pfam" id="PF13727">
    <property type="entry name" value="CoA_binding_3"/>
    <property type="match status" value="1"/>
</dbReference>
<dbReference type="InterPro" id="IPR003362">
    <property type="entry name" value="Bact_transf"/>
</dbReference>
<evidence type="ECO:0000256" key="5">
    <source>
        <dbReference type="ARBA" id="ARBA00022989"/>
    </source>
</evidence>
<dbReference type="AlphaFoldDB" id="A0A2Z6GBM9"/>
<proteinExistence type="inferred from homology"/>
<evidence type="ECO:0000313" key="9">
    <source>
        <dbReference type="EMBL" id="BBE51021.1"/>
    </source>
</evidence>
<dbReference type="GO" id="GO:0009242">
    <property type="term" value="P:colanic acid biosynthetic process"/>
    <property type="evidence" value="ECO:0007669"/>
    <property type="project" value="TreeGrafter"/>
</dbReference>
<dbReference type="STRING" id="1188319.OYT1_02491"/>
<comment type="subcellular location">
    <subcellularLocation>
        <location evidence="1">Membrane</location>
        <topology evidence="1">Multi-pass membrane protein</topology>
    </subcellularLocation>
</comment>
<dbReference type="Pfam" id="PF02397">
    <property type="entry name" value="Bac_transf"/>
    <property type="match status" value="1"/>
</dbReference>
<dbReference type="GO" id="GO:0016020">
    <property type="term" value="C:membrane"/>
    <property type="evidence" value="ECO:0007669"/>
    <property type="project" value="UniProtKB-SubCell"/>
</dbReference>
<dbReference type="Gene3D" id="3.40.50.720">
    <property type="entry name" value="NAD(P)-binding Rossmann-like Domain"/>
    <property type="match status" value="1"/>
</dbReference>
<dbReference type="InterPro" id="IPR017475">
    <property type="entry name" value="EPS_sugar_tfrase"/>
</dbReference>
<dbReference type="PANTHER" id="PTHR30576">
    <property type="entry name" value="COLANIC BIOSYNTHESIS UDP-GLUCOSE LIPID CARRIER TRANSFERASE"/>
    <property type="match status" value="1"/>
</dbReference>
<evidence type="ECO:0000256" key="6">
    <source>
        <dbReference type="ARBA" id="ARBA00023136"/>
    </source>
</evidence>
<evidence type="ECO:0000259" key="8">
    <source>
        <dbReference type="Pfam" id="PF02397"/>
    </source>
</evidence>
<keyword evidence="5 7" id="KW-1133">Transmembrane helix</keyword>
<accession>A0A2Z6GBM9</accession>
<feature type="transmembrane region" description="Helical" evidence="7">
    <location>
        <begin position="12"/>
        <end position="31"/>
    </location>
</feature>
<evidence type="ECO:0000256" key="3">
    <source>
        <dbReference type="ARBA" id="ARBA00022679"/>
    </source>
</evidence>
<dbReference type="NCBIfam" id="TIGR03023">
    <property type="entry name" value="WcaJ_sugtrans"/>
    <property type="match status" value="1"/>
</dbReference>
<keyword evidence="6 7" id="KW-0472">Membrane</keyword>
<feature type="transmembrane region" description="Helical" evidence="7">
    <location>
        <begin position="76"/>
        <end position="94"/>
    </location>
</feature>
<dbReference type="PANTHER" id="PTHR30576:SF21">
    <property type="entry name" value="UDP-GLUCOSE:UNDECAPRENYL-PHOSPHATE GLUCOSE-1-PHOSPHATE TRANSFERASE"/>
    <property type="match status" value="1"/>
</dbReference>
<evidence type="ECO:0000313" key="10">
    <source>
        <dbReference type="Proteomes" id="UP000033070"/>
    </source>
</evidence>
<evidence type="ECO:0000256" key="4">
    <source>
        <dbReference type="ARBA" id="ARBA00022692"/>
    </source>
</evidence>
<name>A0A2Z6GBM9_9PROT</name>